<reference evidence="1 3" key="1">
    <citation type="submission" date="2019-07" db="EMBL/GenBank/DDBJ databases">
        <title>Complete Genome Sequence of drought tolerant Plant Growth-Promoting Rhizobacterium Glutamicibacter halophytocola DR408.</title>
        <authorList>
            <person name="Nishu S.D."/>
            <person name="Lee T.K."/>
        </authorList>
    </citation>
    <scope>NUCLEOTIDE SEQUENCE [LARGE SCALE GENOMIC DNA]</scope>
    <source>
        <strain evidence="1 3">DR408</strain>
    </source>
</reference>
<dbReference type="AlphaFoldDB" id="A0A5B8IUP6"/>
<name>A0A5B8IUP6_9MICC</name>
<evidence type="ECO:0000313" key="2">
    <source>
        <dbReference type="EMBL" id="UUX57711.1"/>
    </source>
</evidence>
<evidence type="ECO:0000313" key="1">
    <source>
        <dbReference type="EMBL" id="QDY65610.1"/>
    </source>
</evidence>
<reference evidence="2" key="2">
    <citation type="journal article" date="2022" name="Pest Manag. Sci.">
        <title>Glutamicibacter halophytocola-mediated host fitness of potato tuber moth on Solanaceae crops.</title>
        <authorList>
            <person name="Wang W."/>
            <person name="Xiao G."/>
            <person name="Du G."/>
            <person name="Chang L."/>
            <person name="Yang Y."/>
            <person name="Ye J."/>
            <person name="Chen B."/>
        </authorList>
    </citation>
    <scope>NUCLEOTIDE SEQUENCE</scope>
    <source>
        <strain evidence="2">S2</strain>
    </source>
</reference>
<proteinExistence type="predicted"/>
<organism evidence="2 4">
    <name type="scientific">Glutamicibacter halophytocola</name>
    <dbReference type="NCBI Taxonomy" id="1933880"/>
    <lineage>
        <taxon>Bacteria</taxon>
        <taxon>Bacillati</taxon>
        <taxon>Actinomycetota</taxon>
        <taxon>Actinomycetes</taxon>
        <taxon>Micrococcales</taxon>
        <taxon>Micrococcaceae</taxon>
        <taxon>Glutamicibacter</taxon>
    </lineage>
</organism>
<dbReference type="RefSeq" id="WP_060701930.1">
    <property type="nucleotide sequence ID" value="NZ_CP012750.1"/>
</dbReference>
<dbReference type="Proteomes" id="UP000320717">
    <property type="component" value="Chromosome"/>
</dbReference>
<dbReference type="OrthoDB" id="3268233at2"/>
<accession>A0A5B8IUP6</accession>
<dbReference type="EMBL" id="CP042260">
    <property type="protein sequence ID" value="QDY65610.1"/>
    <property type="molecule type" value="Genomic_DNA"/>
</dbReference>
<dbReference type="KEGG" id="gar:AOZ07_10405"/>
<dbReference type="EMBL" id="CP102487">
    <property type="protein sequence ID" value="UUX57711.1"/>
    <property type="molecule type" value="Genomic_DNA"/>
</dbReference>
<keyword evidence="3" id="KW-1185">Reference proteome</keyword>
<gene>
    <name evidence="1" type="ORF">FQA45_04430</name>
    <name evidence="2" type="ORF">NUH22_10320</name>
</gene>
<dbReference type="Proteomes" id="UP001060018">
    <property type="component" value="Chromosome"/>
</dbReference>
<evidence type="ECO:0000313" key="4">
    <source>
        <dbReference type="Proteomes" id="UP001060018"/>
    </source>
</evidence>
<protein>
    <recommendedName>
        <fullName evidence="5">OB-fold domain-containing protein</fullName>
    </recommendedName>
</protein>
<sequence length="124" mass="13287">MSLKDKPVAAHLGPSDPTLNYQCLDSLDQLPVKGRVKHTGYVQSVSYSAPNEAPLLKAVVVDKLGSVAARRGTVAHVRLIFMGQKSVPGIKPGVKVTYSGMVAPVEQIPTIFNPRYVIVPVPRG</sequence>
<evidence type="ECO:0008006" key="5">
    <source>
        <dbReference type="Google" id="ProtNLM"/>
    </source>
</evidence>
<evidence type="ECO:0000313" key="3">
    <source>
        <dbReference type="Proteomes" id="UP000320717"/>
    </source>
</evidence>